<evidence type="ECO:0000313" key="4">
    <source>
        <dbReference type="Proteomes" id="UP000014634"/>
    </source>
</evidence>
<dbReference type="CDD" id="cd00586">
    <property type="entry name" value="4HBT"/>
    <property type="match status" value="1"/>
</dbReference>
<dbReference type="SUPFAM" id="SSF54637">
    <property type="entry name" value="Thioesterase/thiol ester dehydrase-isomerase"/>
    <property type="match status" value="1"/>
</dbReference>
<evidence type="ECO:0000256" key="2">
    <source>
        <dbReference type="ARBA" id="ARBA00022801"/>
    </source>
</evidence>
<dbReference type="PANTHER" id="PTHR31793:SF27">
    <property type="entry name" value="NOVEL THIOESTERASE SUPERFAMILY DOMAIN AND SAPOSIN A-TYPE DOMAIN CONTAINING PROTEIN (0610012H03RIK)"/>
    <property type="match status" value="1"/>
</dbReference>
<reference evidence="3 4" key="1">
    <citation type="submission" date="2013-04" db="EMBL/GenBank/DDBJ databases">
        <title>The Genome Sequence of Treponema medium ATCC 700293.</title>
        <authorList>
            <consortium name="The Broad Institute Genomics Platform"/>
            <person name="Earl A."/>
            <person name="Ward D."/>
            <person name="Feldgarden M."/>
            <person name="Gevers D."/>
            <person name="Leonetti C."/>
            <person name="Blanton J.M."/>
            <person name="Dewhirst F.E."/>
            <person name="Izard J."/>
            <person name="Walker B."/>
            <person name="Young S."/>
            <person name="Zeng Q."/>
            <person name="Gargeya S."/>
            <person name="Fitzgerald M."/>
            <person name="Haas B."/>
            <person name="Abouelleil A."/>
            <person name="Allen A.W."/>
            <person name="Alvarado L."/>
            <person name="Arachchi H.M."/>
            <person name="Berlin A.M."/>
            <person name="Chapman S.B."/>
            <person name="Gainer-Dewar J."/>
            <person name="Goldberg J."/>
            <person name="Griggs A."/>
            <person name="Gujja S."/>
            <person name="Hansen M."/>
            <person name="Howarth C."/>
            <person name="Imamovic A."/>
            <person name="Ireland A."/>
            <person name="Larimer J."/>
            <person name="McCowan C."/>
            <person name="Murphy C."/>
            <person name="Pearson M."/>
            <person name="Poon T.W."/>
            <person name="Priest M."/>
            <person name="Roberts A."/>
            <person name="Saif S."/>
            <person name="Shea T."/>
            <person name="Sisk P."/>
            <person name="Sykes S."/>
            <person name="Wortman J."/>
            <person name="Nusbaum C."/>
            <person name="Birren B."/>
        </authorList>
    </citation>
    <scope>NUCLEOTIDE SEQUENCE [LARGE SCALE GENOMIC DNA]</scope>
    <source>
        <strain evidence="3 4">ATCC 700293</strain>
    </source>
</reference>
<dbReference type="Gene3D" id="3.10.129.10">
    <property type="entry name" value="Hotdog Thioesterase"/>
    <property type="match status" value="1"/>
</dbReference>
<dbReference type="RefSeq" id="WP_016522689.1">
    <property type="nucleotide sequence ID" value="NZ_KE332517.1"/>
</dbReference>
<dbReference type="NCBIfam" id="TIGR00051">
    <property type="entry name" value="YbgC/FadM family acyl-CoA thioesterase"/>
    <property type="match status" value="1"/>
</dbReference>
<sequence>MDTIYFSSDCYVTAQFYDVDVMQVVYHGNYTRYMEEARSLLLDALGYGYFDMQADGLVWPVVKLEIKYIKPITLKQRVRIHTSLIEYENRIGISYLFYDEHNTLLCKAKTYQMAVSIETKQSCFSSKTFIEKVEALCKKNSNA</sequence>
<evidence type="ECO:0000256" key="1">
    <source>
        <dbReference type="ARBA" id="ARBA00005953"/>
    </source>
</evidence>
<dbReference type="AlphaFoldDB" id="A0AA87TFD0"/>
<protein>
    <submittedName>
        <fullName evidence="3">YbgC/YbaW family acyl-CoA thioester hydrolase</fullName>
    </submittedName>
</protein>
<dbReference type="Proteomes" id="UP000014634">
    <property type="component" value="Unassembled WGS sequence"/>
</dbReference>
<dbReference type="EMBL" id="ATFE01000004">
    <property type="protein sequence ID" value="EPF29433.1"/>
    <property type="molecule type" value="Genomic_DNA"/>
</dbReference>
<dbReference type="InterPro" id="IPR050563">
    <property type="entry name" value="4-hydroxybenzoyl-CoA_TE"/>
</dbReference>
<name>A0AA87TFD0_TREMD</name>
<dbReference type="Pfam" id="PF13279">
    <property type="entry name" value="4HBT_2"/>
    <property type="match status" value="1"/>
</dbReference>
<proteinExistence type="inferred from homology"/>
<gene>
    <name evidence="3" type="ORF">HMPREF9195_00719</name>
</gene>
<keyword evidence="2 3" id="KW-0378">Hydrolase</keyword>
<comment type="caution">
    <text evidence="3">The sequence shown here is derived from an EMBL/GenBank/DDBJ whole genome shotgun (WGS) entry which is preliminary data.</text>
</comment>
<dbReference type="InterPro" id="IPR029069">
    <property type="entry name" value="HotDog_dom_sf"/>
</dbReference>
<accession>A0AA87TFD0</accession>
<dbReference type="GO" id="GO:0047617">
    <property type="term" value="F:fatty acyl-CoA hydrolase activity"/>
    <property type="evidence" value="ECO:0007669"/>
    <property type="project" value="TreeGrafter"/>
</dbReference>
<organism evidence="3 4">
    <name type="scientific">Treponema medium ATCC 700293</name>
    <dbReference type="NCBI Taxonomy" id="1125700"/>
    <lineage>
        <taxon>Bacteria</taxon>
        <taxon>Pseudomonadati</taxon>
        <taxon>Spirochaetota</taxon>
        <taxon>Spirochaetia</taxon>
        <taxon>Spirochaetales</taxon>
        <taxon>Treponemataceae</taxon>
        <taxon>Treponema</taxon>
    </lineage>
</organism>
<comment type="similarity">
    <text evidence="1">Belongs to the 4-hydroxybenzoyl-CoA thioesterase family.</text>
</comment>
<dbReference type="PANTHER" id="PTHR31793">
    <property type="entry name" value="4-HYDROXYBENZOYL-COA THIOESTERASE FAMILY MEMBER"/>
    <property type="match status" value="1"/>
</dbReference>
<dbReference type="PIRSF" id="PIRSF003230">
    <property type="entry name" value="YbgC"/>
    <property type="match status" value="1"/>
</dbReference>
<dbReference type="InterPro" id="IPR006684">
    <property type="entry name" value="YbgC/YbaW"/>
</dbReference>
<evidence type="ECO:0000313" key="3">
    <source>
        <dbReference type="EMBL" id="EPF29433.1"/>
    </source>
</evidence>